<organism evidence="2 3">
    <name type="scientific">Lysinibacillus zambalensis</name>
    <dbReference type="NCBI Taxonomy" id="3160866"/>
    <lineage>
        <taxon>Bacteria</taxon>
        <taxon>Bacillati</taxon>
        <taxon>Bacillota</taxon>
        <taxon>Bacilli</taxon>
        <taxon>Bacillales</taxon>
        <taxon>Bacillaceae</taxon>
        <taxon>Lysinibacillus</taxon>
    </lineage>
</organism>
<accession>A0ABV1MLH4</accession>
<dbReference type="RefSeq" id="WP_349658134.1">
    <property type="nucleotide sequence ID" value="NZ_JBEGDG010000001.1"/>
</dbReference>
<keyword evidence="1" id="KW-0812">Transmembrane</keyword>
<feature type="transmembrane region" description="Helical" evidence="1">
    <location>
        <begin position="31"/>
        <end position="49"/>
    </location>
</feature>
<evidence type="ECO:0000256" key="1">
    <source>
        <dbReference type="SAM" id="Phobius"/>
    </source>
</evidence>
<keyword evidence="3" id="KW-1185">Reference proteome</keyword>
<proteinExistence type="predicted"/>
<keyword evidence="1" id="KW-0472">Membrane</keyword>
<gene>
    <name evidence="2" type="ORF">ABNX05_01880</name>
</gene>
<feature type="transmembrane region" description="Helical" evidence="1">
    <location>
        <begin position="5"/>
        <end position="25"/>
    </location>
</feature>
<sequence length="58" mass="6866">MTLKIIKTLLAIFLVFMYYLGFWSASSTQEIILFFIMILFIYEVGVETGKRKYETTRS</sequence>
<keyword evidence="1" id="KW-1133">Transmembrane helix</keyword>
<reference evidence="2 3" key="1">
    <citation type="submission" date="2024-06" db="EMBL/GenBank/DDBJ databases">
        <title>Lysinibacillus zambalefons sp. nov., a Novel Firmicute Isolated from the Poon Bato Zambales Hyperalkaline Spring.</title>
        <authorList>
            <person name="Aja J.A."/>
            <person name="Lazaro J.E.H."/>
            <person name="Llorin L.D."/>
            <person name="Lim K.R."/>
            <person name="Teodosio J."/>
            <person name="Dalisay D.S."/>
        </authorList>
    </citation>
    <scope>NUCLEOTIDE SEQUENCE [LARGE SCALE GENOMIC DNA]</scope>
    <source>
        <strain evidence="2 3">M3</strain>
    </source>
</reference>
<comment type="caution">
    <text evidence="2">The sequence shown here is derived from an EMBL/GenBank/DDBJ whole genome shotgun (WGS) entry which is preliminary data.</text>
</comment>
<dbReference type="EMBL" id="JBEGDG010000001">
    <property type="protein sequence ID" value="MEQ6353360.1"/>
    <property type="molecule type" value="Genomic_DNA"/>
</dbReference>
<evidence type="ECO:0000313" key="2">
    <source>
        <dbReference type="EMBL" id="MEQ6353360.1"/>
    </source>
</evidence>
<evidence type="ECO:0000313" key="3">
    <source>
        <dbReference type="Proteomes" id="UP001478862"/>
    </source>
</evidence>
<protein>
    <submittedName>
        <fullName evidence="2">Uncharacterized protein</fullName>
    </submittedName>
</protein>
<dbReference type="Proteomes" id="UP001478862">
    <property type="component" value="Unassembled WGS sequence"/>
</dbReference>
<name>A0ABV1MLH4_9BACI</name>